<evidence type="ECO:0000313" key="1">
    <source>
        <dbReference type="EMBL" id="KZL50534.1"/>
    </source>
</evidence>
<dbReference type="AlphaFoldDB" id="A0A161XNT5"/>
<dbReference type="OrthoDB" id="528839at2"/>
<dbReference type="Proteomes" id="UP000076555">
    <property type="component" value="Unassembled WGS sequence"/>
</dbReference>
<dbReference type="Pfam" id="PF09654">
    <property type="entry name" value="DUF2396"/>
    <property type="match status" value="1"/>
</dbReference>
<dbReference type="NCBIfam" id="TIGR02652">
    <property type="entry name" value="TIGR02652 family protein"/>
    <property type="match status" value="1"/>
</dbReference>
<sequence length="170" mass="20010">MMNPGLQYPIFGSDIQCPHCRQTIPALTLTDTYLCTRHGAFEANPKTGELVHLQSGRHWRRWNNEWYRQHTHPDGIRFEIHEALDKLYTQGYRATRVIIAKRYQELMSGYLERSTPWRSGQPEATYARLYGLPVDFSPDASEDPCWDVINFDLEKEPGVPVRYPYFRLFE</sequence>
<dbReference type="RefSeq" id="WP_063872136.1">
    <property type="nucleotide sequence ID" value="NZ_CAWMRI010000080.1"/>
</dbReference>
<proteinExistence type="predicted"/>
<comment type="caution">
    <text evidence="1">The sequence shown here is derived from an EMBL/GenBank/DDBJ whole genome shotgun (WGS) entry which is preliminary data.</text>
</comment>
<organism evidence="1 2">
    <name type="scientific">Nodularia spumigena CENA596</name>
    <dbReference type="NCBI Taxonomy" id="1819295"/>
    <lineage>
        <taxon>Bacteria</taxon>
        <taxon>Bacillati</taxon>
        <taxon>Cyanobacteriota</taxon>
        <taxon>Cyanophyceae</taxon>
        <taxon>Nostocales</taxon>
        <taxon>Nodulariaceae</taxon>
        <taxon>Nodularia</taxon>
    </lineage>
</organism>
<gene>
    <name evidence="1" type="ORF">A2T98_07005</name>
</gene>
<dbReference type="EMBL" id="LWAJ01000080">
    <property type="protein sequence ID" value="KZL50534.1"/>
    <property type="molecule type" value="Genomic_DNA"/>
</dbReference>
<protein>
    <submittedName>
        <fullName evidence="1">TIGR02652 family protein</fullName>
    </submittedName>
</protein>
<accession>A0A161XNT5</accession>
<evidence type="ECO:0000313" key="2">
    <source>
        <dbReference type="Proteomes" id="UP000076555"/>
    </source>
</evidence>
<dbReference type="InterPro" id="IPR013472">
    <property type="entry name" value="CHP02652"/>
</dbReference>
<name>A0A161XNT5_NODSP</name>
<reference evidence="1 2" key="1">
    <citation type="submission" date="2016-04" db="EMBL/GenBank/DDBJ databases">
        <title>Draft Genome Assembly of the Bloom-forming Cyanobacterium Nodularia spumigena Strain CENA596 in Shrimp Production Ponds.</title>
        <authorList>
            <person name="Popin R.V."/>
            <person name="Rigonato J."/>
            <person name="Abreu V.A."/>
            <person name="Andreote A.P."/>
            <person name="Silveira S.B."/>
            <person name="Odebrecht C."/>
            <person name="Fiore M.F."/>
        </authorList>
    </citation>
    <scope>NUCLEOTIDE SEQUENCE [LARGE SCALE GENOMIC DNA]</scope>
    <source>
        <strain evidence="1 2">CENA596</strain>
    </source>
</reference>